<dbReference type="AlphaFoldDB" id="A0A5C6TV03"/>
<protein>
    <submittedName>
        <fullName evidence="1">Uncharacterized protein</fullName>
    </submittedName>
</protein>
<reference evidence="1 2" key="1">
    <citation type="journal article" date="2015" name="J. Microbiol.">
        <title>Sphingosinicella ginsenosidimutans sp. nov., with ginsenoside converting activity.</title>
        <authorList>
            <person name="Kim J.K."/>
            <person name="Kang M.S."/>
            <person name="Park S.C."/>
            <person name="Kim K.M."/>
            <person name="Choi K."/>
            <person name="Yoon M.H."/>
            <person name="Im W.T."/>
        </authorList>
    </citation>
    <scope>NUCLEOTIDE SEQUENCE [LARGE SCALE GENOMIC DNA]</scope>
    <source>
        <strain evidence="1 2">BS-11</strain>
    </source>
</reference>
<dbReference type="OrthoDB" id="7573791at2"/>
<name>A0A5C6TV03_9SPHN</name>
<gene>
    <name evidence="1" type="ORF">FRZ32_09945</name>
</gene>
<dbReference type="RefSeq" id="WP_147043356.1">
    <property type="nucleotide sequence ID" value="NZ_BAABIR010000001.1"/>
</dbReference>
<proteinExistence type="predicted"/>
<keyword evidence="2" id="KW-1185">Reference proteome</keyword>
<organism evidence="1 2">
    <name type="scientific">Allosphingosinicella ginsenosidimutans</name>
    <dbReference type="NCBI Taxonomy" id="1176539"/>
    <lineage>
        <taxon>Bacteria</taxon>
        <taxon>Pseudomonadati</taxon>
        <taxon>Pseudomonadota</taxon>
        <taxon>Alphaproteobacteria</taxon>
        <taxon>Sphingomonadales</taxon>
        <taxon>Sphingomonadaceae</taxon>
        <taxon>Allosphingosinicella</taxon>
    </lineage>
</organism>
<evidence type="ECO:0000313" key="2">
    <source>
        <dbReference type="Proteomes" id="UP000321249"/>
    </source>
</evidence>
<accession>A0A5C6TV03</accession>
<dbReference type="Proteomes" id="UP000321249">
    <property type="component" value="Unassembled WGS sequence"/>
</dbReference>
<dbReference type="EMBL" id="VOQQ01000001">
    <property type="protein sequence ID" value="TXC63950.1"/>
    <property type="molecule type" value="Genomic_DNA"/>
</dbReference>
<evidence type="ECO:0000313" key="1">
    <source>
        <dbReference type="EMBL" id="TXC63950.1"/>
    </source>
</evidence>
<sequence>MDDENRDFIELVKRTREKFNVSVEEAHNLIFADEEMRRLVAWRVNHDGACRKQALWDMRHKGDRSRFIRDGESIRFRRSDGQP</sequence>
<comment type="caution">
    <text evidence="1">The sequence shown here is derived from an EMBL/GenBank/DDBJ whole genome shotgun (WGS) entry which is preliminary data.</text>
</comment>